<dbReference type="EMBL" id="PVBT01000002">
    <property type="protein sequence ID" value="PRD55287.1"/>
    <property type="molecule type" value="Genomic_DNA"/>
</dbReference>
<name>A0A2S9JPY8_9HYPH</name>
<dbReference type="GO" id="GO:0016020">
    <property type="term" value="C:membrane"/>
    <property type="evidence" value="ECO:0007669"/>
    <property type="project" value="UniProtKB-UniRule"/>
</dbReference>
<proteinExistence type="predicted"/>
<dbReference type="Pfam" id="PF03707">
    <property type="entry name" value="MHYT"/>
    <property type="match status" value="2"/>
</dbReference>
<feature type="domain" description="GGDEF" evidence="3">
    <location>
        <begin position="283"/>
        <end position="415"/>
    </location>
</feature>
<dbReference type="AlphaFoldDB" id="A0A2S9JPY8"/>
<dbReference type="OrthoDB" id="9814202at2"/>
<reference evidence="5 6" key="1">
    <citation type="submission" date="2018-02" db="EMBL/GenBank/DDBJ databases">
        <title>The draft genome of Phyllobacterium myrsinacearum DSM5892.</title>
        <authorList>
            <person name="Li L."/>
            <person name="Liu L."/>
            <person name="Zhang X."/>
            <person name="Wang T."/>
        </authorList>
    </citation>
    <scope>NUCLEOTIDE SEQUENCE [LARGE SCALE GENOMIC DNA]</scope>
    <source>
        <strain evidence="5 6">DSM 5892</strain>
    </source>
</reference>
<keyword evidence="1" id="KW-0812">Transmembrane</keyword>
<dbReference type="CDD" id="cd01949">
    <property type="entry name" value="GGDEF"/>
    <property type="match status" value="1"/>
</dbReference>
<keyword evidence="6" id="KW-1185">Reference proteome</keyword>
<feature type="transmembrane region" description="Helical" evidence="1">
    <location>
        <begin position="113"/>
        <end position="134"/>
    </location>
</feature>
<sequence length="681" mass="73751">MMLVMACIGGKHNIWLVLLAAFVCVSGSWAIFRLFQRAANTTGPEKIGWHFLTATAAGSAIWCTHFIAMLAYDPGAPVAFDAVLTIVSLLVAIGGALVSFVMATSGSSWLTPITGGSLLGVSIAAMHYTGMFAYRVQGIVDWDMTYLVASIVLSVVFSAVSMHLAVNGKFNRRLAAASGVLALAIVSLHFTGMTAFKITPLSTAGAFTDHAALQAMALAIALVGMIVVGTGLVSYLIDDRTRADSYQRLRQMAMNDSLTGLPNRVSFNDRLDREIRAAGNTGKRIALVCIDLDRFKEINDVRGHSSGDEVLRTLALRMSDLLRDGEFVARLGGDEFAAIHHAHSAEALNGFLARIETAMFKPIRIGDFEVTPGASIGVALYPDDADTKEMLINNADLAMYRAKADRTKAVCFYEQGMDETVRARRTLAGELREALDNNELDLHYQVQTAVSTGEVRGYEVLLRWKHPKHGFIPPSEFIPLAEETGLILQLGEWVLRTACAAATSWTPAYKIAVNLSPVQLSHADLPKLIHEILLETQLPASRLELELTESTIIADKVRTLHILRQIKQLGVTIALDDFGTGYSSLETLRSFPFDTIKLDRSFMSEVETSPQAKAIIRAVLALGKSLSIPVLAEGIETQSQLSLLDAEGCDAAQGFYLGRPAPLDQIMISGQISRIEAGIAA</sequence>
<feature type="transmembrane region" description="Helical" evidence="1">
    <location>
        <begin position="174"/>
        <end position="196"/>
    </location>
</feature>
<evidence type="ECO:0000256" key="1">
    <source>
        <dbReference type="PROSITE-ProRule" id="PRU00244"/>
    </source>
</evidence>
<dbReference type="SUPFAM" id="SSF55073">
    <property type="entry name" value="Nucleotide cyclase"/>
    <property type="match status" value="1"/>
</dbReference>
<evidence type="ECO:0000259" key="4">
    <source>
        <dbReference type="PROSITE" id="PS50924"/>
    </source>
</evidence>
<dbReference type="Pfam" id="PF00563">
    <property type="entry name" value="EAL"/>
    <property type="match status" value="1"/>
</dbReference>
<dbReference type="InterPro" id="IPR052155">
    <property type="entry name" value="Biofilm_reg_signaling"/>
</dbReference>
<dbReference type="InterPro" id="IPR001633">
    <property type="entry name" value="EAL_dom"/>
</dbReference>
<feature type="domain" description="EAL" evidence="2">
    <location>
        <begin position="424"/>
        <end position="674"/>
    </location>
</feature>
<protein>
    <submittedName>
        <fullName evidence="5">Bifunctional diguanylate cyclase/phosphodiesterase</fullName>
    </submittedName>
</protein>
<evidence type="ECO:0000259" key="3">
    <source>
        <dbReference type="PROSITE" id="PS50887"/>
    </source>
</evidence>
<dbReference type="InterPro" id="IPR029787">
    <property type="entry name" value="Nucleotide_cyclase"/>
</dbReference>
<evidence type="ECO:0000313" key="6">
    <source>
        <dbReference type="Proteomes" id="UP000238563"/>
    </source>
</evidence>
<dbReference type="SMART" id="SM00052">
    <property type="entry name" value="EAL"/>
    <property type="match status" value="1"/>
</dbReference>
<dbReference type="Pfam" id="PF00990">
    <property type="entry name" value="GGDEF"/>
    <property type="match status" value="1"/>
</dbReference>
<feature type="transmembrane region" description="Helical" evidence="1">
    <location>
        <begin position="216"/>
        <end position="237"/>
    </location>
</feature>
<feature type="transmembrane region" description="Helical" evidence="1">
    <location>
        <begin position="47"/>
        <end position="72"/>
    </location>
</feature>
<dbReference type="InterPro" id="IPR043128">
    <property type="entry name" value="Rev_trsase/Diguanyl_cyclase"/>
</dbReference>
<dbReference type="PROSITE" id="PS50883">
    <property type="entry name" value="EAL"/>
    <property type="match status" value="1"/>
</dbReference>
<dbReference type="RefSeq" id="WP_105733516.1">
    <property type="nucleotide sequence ID" value="NZ_PVBT01000002.1"/>
</dbReference>
<gene>
    <name evidence="5" type="ORF">C5750_08970</name>
</gene>
<dbReference type="PROSITE" id="PS50924">
    <property type="entry name" value="MHYT"/>
    <property type="match status" value="1"/>
</dbReference>
<dbReference type="CDD" id="cd01948">
    <property type="entry name" value="EAL"/>
    <property type="match status" value="1"/>
</dbReference>
<dbReference type="InterPro" id="IPR035919">
    <property type="entry name" value="EAL_sf"/>
</dbReference>
<feature type="transmembrane region" description="Helical" evidence="1">
    <location>
        <begin position="78"/>
        <end position="101"/>
    </location>
</feature>
<feature type="transmembrane region" description="Helical" evidence="1">
    <location>
        <begin position="12"/>
        <end position="35"/>
    </location>
</feature>
<dbReference type="Gene3D" id="3.30.70.270">
    <property type="match status" value="1"/>
</dbReference>
<organism evidence="5 6">
    <name type="scientific">Phyllobacterium myrsinacearum</name>
    <dbReference type="NCBI Taxonomy" id="28101"/>
    <lineage>
        <taxon>Bacteria</taxon>
        <taxon>Pseudomonadati</taxon>
        <taxon>Pseudomonadota</taxon>
        <taxon>Alphaproteobacteria</taxon>
        <taxon>Hyphomicrobiales</taxon>
        <taxon>Phyllobacteriaceae</taxon>
        <taxon>Phyllobacterium</taxon>
    </lineage>
</organism>
<dbReference type="SUPFAM" id="SSF141868">
    <property type="entry name" value="EAL domain-like"/>
    <property type="match status" value="1"/>
</dbReference>
<feature type="domain" description="MHYT" evidence="4">
    <location>
        <begin position="12"/>
        <end position="199"/>
    </location>
</feature>
<keyword evidence="1" id="KW-0472">Membrane</keyword>
<evidence type="ECO:0000259" key="2">
    <source>
        <dbReference type="PROSITE" id="PS50883"/>
    </source>
</evidence>
<dbReference type="InterPro" id="IPR005330">
    <property type="entry name" value="MHYT_dom"/>
</dbReference>
<dbReference type="SMART" id="SM00267">
    <property type="entry name" value="GGDEF"/>
    <property type="match status" value="1"/>
</dbReference>
<dbReference type="Proteomes" id="UP000238563">
    <property type="component" value="Unassembled WGS sequence"/>
</dbReference>
<dbReference type="Gene3D" id="3.20.20.450">
    <property type="entry name" value="EAL domain"/>
    <property type="match status" value="1"/>
</dbReference>
<feature type="transmembrane region" description="Helical" evidence="1">
    <location>
        <begin position="146"/>
        <end position="167"/>
    </location>
</feature>
<evidence type="ECO:0000313" key="5">
    <source>
        <dbReference type="EMBL" id="PRD55287.1"/>
    </source>
</evidence>
<accession>A0A2S9JPY8</accession>
<dbReference type="PANTHER" id="PTHR44757:SF2">
    <property type="entry name" value="BIOFILM ARCHITECTURE MAINTENANCE PROTEIN MBAA"/>
    <property type="match status" value="1"/>
</dbReference>
<dbReference type="InterPro" id="IPR000160">
    <property type="entry name" value="GGDEF_dom"/>
</dbReference>
<dbReference type="PROSITE" id="PS50887">
    <property type="entry name" value="GGDEF"/>
    <property type="match status" value="1"/>
</dbReference>
<dbReference type="PANTHER" id="PTHR44757">
    <property type="entry name" value="DIGUANYLATE CYCLASE DGCP"/>
    <property type="match status" value="1"/>
</dbReference>
<keyword evidence="1" id="KW-1133">Transmembrane helix</keyword>
<dbReference type="NCBIfam" id="TIGR00254">
    <property type="entry name" value="GGDEF"/>
    <property type="match status" value="1"/>
</dbReference>
<comment type="caution">
    <text evidence="5">The sequence shown here is derived from an EMBL/GenBank/DDBJ whole genome shotgun (WGS) entry which is preliminary data.</text>
</comment>